<comment type="pathway">
    <text evidence="1">Secondary metabolite biosynthesis; hopanoid biosynthesis.</text>
</comment>
<dbReference type="PANTHER" id="PTHR11764:SF20">
    <property type="entry name" value="LANOSTEROL SYNTHASE"/>
    <property type="match status" value="1"/>
</dbReference>
<dbReference type="EMBL" id="QZJZ01000022">
    <property type="protein sequence ID" value="RJP60808.1"/>
    <property type="molecule type" value="Genomic_DNA"/>
</dbReference>
<dbReference type="NCBIfam" id="TIGR01507">
    <property type="entry name" value="hopene_cyclase"/>
    <property type="match status" value="1"/>
</dbReference>
<dbReference type="EC" id="5.4.99.17" evidence="7"/>
<dbReference type="NCBIfam" id="TIGR01787">
    <property type="entry name" value="squalene_cyclas"/>
    <property type="match status" value="1"/>
</dbReference>
<dbReference type="GO" id="GO:0051007">
    <property type="term" value="F:squalene-hopene cyclase activity"/>
    <property type="evidence" value="ECO:0007669"/>
    <property type="project" value="UniProtKB-EC"/>
</dbReference>
<dbReference type="InterPro" id="IPR008930">
    <property type="entry name" value="Terpenoid_cyclase/PrenylTrfase"/>
</dbReference>
<accession>A0A3A4REM0</accession>
<organism evidence="7 8">
    <name type="scientific">Candidatus Auribacter fodinae</name>
    <dbReference type="NCBI Taxonomy" id="2093366"/>
    <lineage>
        <taxon>Bacteria</taxon>
        <taxon>Pseudomonadati</taxon>
        <taxon>Candidatus Auribacterota</taxon>
        <taxon>Candidatus Auribacteria</taxon>
        <taxon>Candidatus Auribacterales</taxon>
        <taxon>Candidatus Auribacteraceae</taxon>
        <taxon>Candidatus Auribacter</taxon>
    </lineage>
</organism>
<dbReference type="Pfam" id="PF13243">
    <property type="entry name" value="SQHop_cyclase_C"/>
    <property type="match status" value="1"/>
</dbReference>
<gene>
    <name evidence="7" type="primary">shc</name>
    <name evidence="7" type="ORF">C4541_03475</name>
</gene>
<evidence type="ECO:0000313" key="8">
    <source>
        <dbReference type="Proteomes" id="UP000266426"/>
    </source>
</evidence>
<dbReference type="Proteomes" id="UP000266426">
    <property type="component" value="Unassembled WGS sequence"/>
</dbReference>
<comment type="similarity">
    <text evidence="2">Belongs to the terpene cyclase/mutase family.</text>
</comment>
<evidence type="ECO:0000256" key="4">
    <source>
        <dbReference type="ARBA" id="ARBA00023235"/>
    </source>
</evidence>
<dbReference type="GO" id="GO:0005811">
    <property type="term" value="C:lipid droplet"/>
    <property type="evidence" value="ECO:0007669"/>
    <property type="project" value="InterPro"/>
</dbReference>
<dbReference type="Pfam" id="PF13249">
    <property type="entry name" value="SQHop_cyclase_N"/>
    <property type="match status" value="1"/>
</dbReference>
<dbReference type="PANTHER" id="PTHR11764">
    <property type="entry name" value="TERPENE CYCLASE/MUTASE FAMILY MEMBER"/>
    <property type="match status" value="1"/>
</dbReference>
<keyword evidence="4 7" id="KW-0413">Isomerase</keyword>
<evidence type="ECO:0000256" key="2">
    <source>
        <dbReference type="ARBA" id="ARBA00009755"/>
    </source>
</evidence>
<feature type="domain" description="Squalene cyclase N-terminal" evidence="6">
    <location>
        <begin position="67"/>
        <end position="356"/>
    </location>
</feature>
<comment type="caution">
    <text evidence="7">The sequence shown here is derived from an EMBL/GenBank/DDBJ whole genome shotgun (WGS) entry which is preliminary data.</text>
</comment>
<evidence type="ECO:0000256" key="1">
    <source>
        <dbReference type="ARBA" id="ARBA00004999"/>
    </source>
</evidence>
<dbReference type="GO" id="GO:0016104">
    <property type="term" value="P:triterpenoid biosynthetic process"/>
    <property type="evidence" value="ECO:0007669"/>
    <property type="project" value="InterPro"/>
</dbReference>
<dbReference type="AlphaFoldDB" id="A0A3A4REM0"/>
<dbReference type="CDD" id="cd02892">
    <property type="entry name" value="SQCY_1"/>
    <property type="match status" value="1"/>
</dbReference>
<evidence type="ECO:0000259" key="5">
    <source>
        <dbReference type="Pfam" id="PF13243"/>
    </source>
</evidence>
<dbReference type="InterPro" id="IPR032697">
    <property type="entry name" value="SQ_cyclase_N"/>
</dbReference>
<proteinExistence type="inferred from homology"/>
<dbReference type="InterPro" id="IPR032696">
    <property type="entry name" value="SQ_cyclase_C"/>
</dbReference>
<keyword evidence="3" id="KW-0677">Repeat</keyword>
<sequence length="691" mass="78286">MKQDQKVSLLTSFINPSVFTQIKDRIGSKKKLYEDQIKASLNKLESISLESGREHLLDPQCVLSLAIKKSQDYHFSVQHPDGHWVAELEANVTLTAEVIFLMHFMDMVDDEKVQKCARYILSRQSPDGSWPIFYGGDGDISASVEAYFALKLAGYSPDKKCMRAAREYILRNGGVQKVRVITKIMLGFFNQYTWEGIPSLPVEMIFIPRVCSFNLYEFSSWARICVVPLTVLMHYKPIVAVPDGLGIEELFSDSPDAQEHRFDKNSGLLSWNNFFIGVDKVLKLLEKSPISISKKRALKKAEKWILDHQDSSGDWGGIFPAMAFSIMALRTLGYLNDFPPIKKGFEAIERFQIKDESMIHQQSCVSPVWDTAWASFALYESGISGSDPLLQKAAHWLYNKQTTQFGDWKVKNQNAEPGGWSFEYYNEFYPDTDDTGVVIMALLNIHGVKGIRKNDRITKGLSWLMNLQNSDGGWGAFDKDVNNPIYNQILFNDLKTMLDPSCPDITGRTLELLGKLGYTSEFLPVALAVEYLKREQHPDGPWYGRWGVNYIYGTWAALTGLQAIGEDVNQAYIQRGIQWLFSIQNSDGGWGESCLSYHSSEYIGKGTSTPSQTSWALIALVSCGYADDARVRRGIRFLTDKQLDNGSWEEPEFTGTGFPRSFYIRYHMYKDYFPLLALSTYRKAVNSGIAS</sequence>
<evidence type="ECO:0000259" key="6">
    <source>
        <dbReference type="Pfam" id="PF13249"/>
    </source>
</evidence>
<dbReference type="UniPathway" id="UPA00337"/>
<dbReference type="SUPFAM" id="SSF48239">
    <property type="entry name" value="Terpenoid cyclases/Protein prenyltransferases"/>
    <property type="match status" value="2"/>
</dbReference>
<dbReference type="InterPro" id="IPR006400">
    <property type="entry name" value="Hopene-cyclase"/>
</dbReference>
<name>A0A3A4REM0_9BACT</name>
<dbReference type="InterPro" id="IPR018333">
    <property type="entry name" value="Squalene_cyclase"/>
</dbReference>
<evidence type="ECO:0000256" key="3">
    <source>
        <dbReference type="ARBA" id="ARBA00022737"/>
    </source>
</evidence>
<feature type="domain" description="Squalene cyclase C-terminal" evidence="5">
    <location>
        <begin position="365"/>
        <end position="683"/>
    </location>
</feature>
<reference evidence="7 8" key="1">
    <citation type="journal article" date="2017" name="ISME J.">
        <title>Energy and carbon metabolisms in a deep terrestrial subsurface fluid microbial community.</title>
        <authorList>
            <person name="Momper L."/>
            <person name="Jungbluth S.P."/>
            <person name="Lee M.D."/>
            <person name="Amend J.P."/>
        </authorList>
    </citation>
    <scope>NUCLEOTIDE SEQUENCE [LARGE SCALE GENOMIC DNA]</scope>
    <source>
        <strain evidence="7">SURF_26</strain>
    </source>
</reference>
<dbReference type="Gene3D" id="1.50.10.20">
    <property type="match status" value="2"/>
</dbReference>
<protein>
    <submittedName>
        <fullName evidence="7">Squalene--hopene cyclase</fullName>
        <ecNumber evidence="7">5.4.99.17</ecNumber>
    </submittedName>
</protein>
<dbReference type="SFLD" id="SFLDG01016">
    <property type="entry name" value="Prenyltransferase_Like_2"/>
    <property type="match status" value="1"/>
</dbReference>
<evidence type="ECO:0000313" key="7">
    <source>
        <dbReference type="EMBL" id="RJP60808.1"/>
    </source>
</evidence>